<dbReference type="STRING" id="394096.DB31_3018"/>
<dbReference type="PATRIC" id="fig|394096.3.peg.7343"/>
<proteinExistence type="predicted"/>
<feature type="region of interest" description="Disordered" evidence="1">
    <location>
        <begin position="13"/>
        <end position="37"/>
    </location>
</feature>
<dbReference type="EMBL" id="JMCB01000019">
    <property type="protein sequence ID" value="KFE62959.1"/>
    <property type="molecule type" value="Genomic_DNA"/>
</dbReference>
<name>A0A085W5J6_9BACT</name>
<evidence type="ECO:0000313" key="2">
    <source>
        <dbReference type="EMBL" id="KFE62959.1"/>
    </source>
</evidence>
<comment type="caution">
    <text evidence="2">The sequence shown here is derived from an EMBL/GenBank/DDBJ whole genome shotgun (WGS) entry which is preliminary data.</text>
</comment>
<sequence>MSTLCLLAGCGTESAQPEAPSAVEQVSQNAESSARPPKLASLEAVPLAALGSATPSLVRATLAPGESATTLSLTGDDDKPFTLSDTGTGGDEKAGDGIFSGQGVINFDLHRSTQERIAALTQQYGPLTYTKFDDREVVGEERLEPQPLGAFSPTAAAAIPLRAQGVAAAINPARSLIITDPAVINDPTRTYNPCTGAGNPAGKWTFNHLMTEMANQPLTGIAPSAFVLKWLQQWSYNYPVNGWTVPARPNINPMLLNLWPKLSNGQLDLTRSPFKLVAIVNRPDLASSRGNGGGYGGGMVGELRFVFAAVDRSYSRCTVPFLVILEYQVPVTTCTQARTWGQKWVSLTSQVPGSSAYNSLLESLTQQVVLRNAMPSRPNGSAINQVRSNENWLSPIWEEREFQLYFSGANPSEFFTGLAPGNLAGHTTAQTPHDSLNALPVLDSYVNAATCPNVAASNFTIPLQWPASTHFKGANPQIPSVSTTFWQLNNPASITPAGCGTPARYRLSLNTCNGCHARETNTPFTHINQFGGLSPLLTSSPLVVNEPLTGIPHTYNEPVRRAQVLDQLANQVCPTFSLNIPPFSH</sequence>
<keyword evidence="3" id="KW-1185">Reference proteome</keyword>
<organism evidence="2 3">
    <name type="scientific">Hyalangium minutum</name>
    <dbReference type="NCBI Taxonomy" id="394096"/>
    <lineage>
        <taxon>Bacteria</taxon>
        <taxon>Pseudomonadati</taxon>
        <taxon>Myxococcota</taxon>
        <taxon>Myxococcia</taxon>
        <taxon>Myxococcales</taxon>
        <taxon>Cystobacterineae</taxon>
        <taxon>Archangiaceae</taxon>
        <taxon>Hyalangium</taxon>
    </lineage>
</organism>
<gene>
    <name evidence="2" type="ORF">DB31_3018</name>
</gene>
<evidence type="ECO:0000256" key="1">
    <source>
        <dbReference type="SAM" id="MobiDB-lite"/>
    </source>
</evidence>
<evidence type="ECO:0000313" key="3">
    <source>
        <dbReference type="Proteomes" id="UP000028725"/>
    </source>
</evidence>
<accession>A0A085W5J6</accession>
<dbReference type="AlphaFoldDB" id="A0A085W5J6"/>
<reference evidence="2 3" key="1">
    <citation type="submission" date="2014-04" db="EMBL/GenBank/DDBJ databases">
        <title>Genome assembly of Hyalangium minutum DSM 14724.</title>
        <authorList>
            <person name="Sharma G."/>
            <person name="Subramanian S."/>
        </authorList>
    </citation>
    <scope>NUCLEOTIDE SEQUENCE [LARGE SCALE GENOMIC DNA]</scope>
    <source>
        <strain evidence="2 3">DSM 14724</strain>
    </source>
</reference>
<feature type="region of interest" description="Disordered" evidence="1">
    <location>
        <begin position="68"/>
        <end position="96"/>
    </location>
</feature>
<protein>
    <submittedName>
        <fullName evidence="2">Uncharacterized protein</fullName>
    </submittedName>
</protein>
<dbReference type="Proteomes" id="UP000028725">
    <property type="component" value="Unassembled WGS sequence"/>
</dbReference>